<evidence type="ECO:0000256" key="2">
    <source>
        <dbReference type="RuleBase" id="RU363072"/>
    </source>
</evidence>
<evidence type="ECO:0000256" key="3">
    <source>
        <dbReference type="SAM" id="MobiDB-lite"/>
    </source>
</evidence>
<dbReference type="EMBL" id="JAUOTP010000003">
    <property type="protein sequence ID" value="MDO6414184.1"/>
    <property type="molecule type" value="Genomic_DNA"/>
</dbReference>
<dbReference type="Gene3D" id="2.40.160.180">
    <property type="entry name" value="Carbohydrate-selective porin OprB"/>
    <property type="match status" value="1"/>
</dbReference>
<dbReference type="RefSeq" id="WP_303541197.1">
    <property type="nucleotide sequence ID" value="NZ_JAUOTP010000003.1"/>
</dbReference>
<organism evidence="4 5">
    <name type="scientific">Sphingomonas natans</name>
    <dbReference type="NCBI Taxonomy" id="3063330"/>
    <lineage>
        <taxon>Bacteria</taxon>
        <taxon>Pseudomonadati</taxon>
        <taxon>Pseudomonadota</taxon>
        <taxon>Alphaproteobacteria</taxon>
        <taxon>Sphingomonadales</taxon>
        <taxon>Sphingomonadaceae</taxon>
        <taxon>Sphingomonas</taxon>
    </lineage>
</organism>
<evidence type="ECO:0000313" key="4">
    <source>
        <dbReference type="EMBL" id="MDO6414184.1"/>
    </source>
</evidence>
<dbReference type="InterPro" id="IPR038673">
    <property type="entry name" value="OprB_sf"/>
</dbReference>
<gene>
    <name evidence="4" type="ORF">Q4F19_07305</name>
</gene>
<comment type="caution">
    <text evidence="4">The sequence shown here is derived from an EMBL/GenBank/DDBJ whole genome shotgun (WGS) entry which is preliminary data.</text>
</comment>
<dbReference type="InterPro" id="IPR007049">
    <property type="entry name" value="Carb-sel_porin_OprB"/>
</dbReference>
<accession>A0ABT8Y7A0</accession>
<sequence>MNNTKLVQKGVSWRQSSQQYRWQATQIIPSTRNVSLNRHLTHTVAPPLVLDGAGDAFAVDRMTPRLPCRRRAQSAILVLSASLLIGWSGTALAQSRDVVPDANPDSLAADTQEHASAPPTLTGEWGGLRTRIRDAGVDLNASYVSELATNISGGARKDATETGQLAFGAAIDTEKLFGLRGGLVQASITYRRGHNLTDRAGLGLLQQVQEVYGRGQTWRLTRLWYQQSLGGGVDVKLGRIPGGGEFNAFSCDFMNLSLCGAPAGNLAGDYWYNWPISQWGVRLRMKKTRWYAQAGVYEQNPRNLNNRFIVGYFHGAKGALVPMEVGYTPRLAAGLPGIYRLGAWYNTANANDLLLDGSHRPYAVTGLAPLRRDGRYGAYVMLQQQITGAAKLDANGQPSTIKGLTLFLNITQTDRRTQRTDNQISTGLFLTGAIAFRPHDDIGLGFARTNVNGRADRSEGLSDPGTPRAKAEYAGEFFYSVHLAPWLILRPNFQYVLNPGGRAALPDVVVLGLKSAITF</sequence>
<dbReference type="InterPro" id="IPR052932">
    <property type="entry name" value="OprB_Porin"/>
</dbReference>
<feature type="region of interest" description="Disordered" evidence="3">
    <location>
        <begin position="103"/>
        <end position="123"/>
    </location>
</feature>
<comment type="similarity">
    <text evidence="1 2">Belongs to the OprB family.</text>
</comment>
<evidence type="ECO:0000256" key="1">
    <source>
        <dbReference type="ARBA" id="ARBA00008769"/>
    </source>
</evidence>
<protein>
    <submittedName>
        <fullName evidence="4">Carbohydrate porin</fullName>
    </submittedName>
</protein>
<name>A0ABT8Y7A0_9SPHN</name>
<evidence type="ECO:0000313" key="5">
    <source>
        <dbReference type="Proteomes" id="UP001169764"/>
    </source>
</evidence>
<keyword evidence="5" id="KW-1185">Reference proteome</keyword>
<dbReference type="Pfam" id="PF04966">
    <property type="entry name" value="OprB"/>
    <property type="match status" value="1"/>
</dbReference>
<dbReference type="Proteomes" id="UP001169764">
    <property type="component" value="Unassembled WGS sequence"/>
</dbReference>
<reference evidence="4" key="1">
    <citation type="submission" date="2023-07" db="EMBL/GenBank/DDBJ databases">
        <authorList>
            <person name="Kim M."/>
        </authorList>
    </citation>
    <scope>NUCLEOTIDE SEQUENCE</scope>
    <source>
        <strain evidence="4">BIUV-7</strain>
    </source>
</reference>
<dbReference type="PANTHER" id="PTHR37944">
    <property type="entry name" value="PORIN B"/>
    <property type="match status" value="1"/>
</dbReference>
<dbReference type="PANTHER" id="PTHR37944:SF1">
    <property type="entry name" value="PORIN B"/>
    <property type="match status" value="1"/>
</dbReference>
<proteinExistence type="inferred from homology"/>